<evidence type="ECO:0000313" key="7">
    <source>
        <dbReference type="EMBL" id="KAK6619665.1"/>
    </source>
</evidence>
<dbReference type="InterPro" id="IPR023213">
    <property type="entry name" value="CAT-like_dom_sf"/>
</dbReference>
<comment type="similarity">
    <text evidence="1 5">Belongs to the carnitine/choline acetyltransferase family.</text>
</comment>
<dbReference type="PROSITE" id="PS00440">
    <property type="entry name" value="ACYLTRANSF_C_2"/>
    <property type="match status" value="1"/>
</dbReference>
<proteinExistence type="inferred from homology"/>
<sequence length="670" mass="75759">MFSKNSFILHERAVCRLKLHRCAVTANRSTVTNYRSDDYQYLQKSKLPTLHFQKGLFRLPIPELDKTCERYLNALKPILSQDQWEKTRTIVHSFQNGEGKELDSALKAKDASNKNTSYISKPWFDMYLKDRTPLPLNYNPAIVLNRSKHPECETQLCKATNMTVSSLRFMNSLKKNVLSPEVFHMNPKKSDTEFFNTCMRFLPSRLALYGAYMMKAYPLDMSQHPNLFCSTRIPQEHKDIIVSDGSGNHILVLRNGHFFKLRVLDDKGDILPAEDIYTCFKHIIESDLKLNKNSIGVLTTENRDIWAKAREHLVSINPDNFQFVKAIDAALFVVCLDDVTVGENVDKIMRTYLHGDGLNRWFDKSFSLIISKDGLAAVNFEHSWGDGVAVLRYIKDVFNDVNSNPYTCSTTTTSNISPGNFIQKLEFTLDDKSLSDVRTAKEKFDKICGSLALNIVQQPDFGRKACNSVDLAPDAVMQLSFQVAYHKVYGNFVSTYESCSTSGFKHGRTETIRPCTEATKKFTLKFNGNSRPGRAELFSLFKECSELHKILTKDALMGIVVSLTGQGFDRHLFGLKCMSEEKGNPLPDLYKDEAYQKINYNIISTSTLAAEAILVGGFGPVVPDGLGIGYSIRSDECGAIITSYPSNRNGEDFANALKSTLEEFYSIFRK</sequence>
<evidence type="ECO:0000313" key="8">
    <source>
        <dbReference type="Proteomes" id="UP001372834"/>
    </source>
</evidence>
<comment type="caution">
    <text evidence="7">The sequence shown here is derived from an EMBL/GenBank/DDBJ whole genome shotgun (WGS) entry which is preliminary data.</text>
</comment>
<dbReference type="InterPro" id="IPR000542">
    <property type="entry name" value="Carn_acyl_trans"/>
</dbReference>
<dbReference type="EMBL" id="JAWJWE010000040">
    <property type="protein sequence ID" value="KAK6619665.1"/>
    <property type="molecule type" value="Genomic_DNA"/>
</dbReference>
<dbReference type="Proteomes" id="UP001372834">
    <property type="component" value="Unassembled WGS sequence"/>
</dbReference>
<dbReference type="GO" id="GO:0004095">
    <property type="term" value="F:carnitine O-palmitoyltransferase activity"/>
    <property type="evidence" value="ECO:0007669"/>
    <property type="project" value="TreeGrafter"/>
</dbReference>
<feature type="active site" description="Proton acceptor" evidence="4">
    <location>
        <position position="382"/>
    </location>
</feature>
<keyword evidence="3 5" id="KW-0012">Acyltransferase</keyword>
<dbReference type="PANTHER" id="PTHR22589:SF16">
    <property type="entry name" value="CARNITINE O-PALMITOYLTRANSFERASE 2, MITOCHONDRIAL"/>
    <property type="match status" value="1"/>
</dbReference>
<evidence type="ECO:0000256" key="5">
    <source>
        <dbReference type="RuleBase" id="RU003801"/>
    </source>
</evidence>
<dbReference type="GO" id="GO:0005739">
    <property type="term" value="C:mitochondrion"/>
    <property type="evidence" value="ECO:0007669"/>
    <property type="project" value="TreeGrafter"/>
</dbReference>
<accession>A0AAN8NX83</accession>
<protein>
    <recommendedName>
        <fullName evidence="6">Choline/carnitine acyltransferase domain-containing protein</fullName>
    </recommendedName>
</protein>
<feature type="domain" description="Choline/carnitine acyltransferase" evidence="6">
    <location>
        <begin position="59"/>
        <end position="658"/>
    </location>
</feature>
<evidence type="ECO:0000259" key="6">
    <source>
        <dbReference type="Pfam" id="PF00755"/>
    </source>
</evidence>
<evidence type="ECO:0000256" key="2">
    <source>
        <dbReference type="ARBA" id="ARBA00022679"/>
    </source>
</evidence>
<dbReference type="Gene3D" id="3.30.559.70">
    <property type="entry name" value="Choline/Carnitine o-acyltransferase, domain 2"/>
    <property type="match status" value="1"/>
</dbReference>
<dbReference type="GO" id="GO:0006635">
    <property type="term" value="P:fatty acid beta-oxidation"/>
    <property type="evidence" value="ECO:0007669"/>
    <property type="project" value="TreeGrafter"/>
</dbReference>
<dbReference type="Pfam" id="PF00755">
    <property type="entry name" value="Carn_acyltransf"/>
    <property type="match status" value="1"/>
</dbReference>
<evidence type="ECO:0000256" key="4">
    <source>
        <dbReference type="PIRSR" id="PIRSR600542-1"/>
    </source>
</evidence>
<gene>
    <name evidence="7" type="ORF">RUM43_012422</name>
</gene>
<evidence type="ECO:0000256" key="3">
    <source>
        <dbReference type="ARBA" id="ARBA00023315"/>
    </source>
</evidence>
<dbReference type="Gene3D" id="3.30.559.10">
    <property type="entry name" value="Chloramphenicol acetyltransferase-like domain"/>
    <property type="match status" value="1"/>
</dbReference>
<evidence type="ECO:0000256" key="1">
    <source>
        <dbReference type="ARBA" id="ARBA00005232"/>
    </source>
</evidence>
<name>A0AAN8NX83_POLSC</name>
<organism evidence="7 8">
    <name type="scientific">Polyplax serrata</name>
    <name type="common">Common mouse louse</name>
    <dbReference type="NCBI Taxonomy" id="468196"/>
    <lineage>
        <taxon>Eukaryota</taxon>
        <taxon>Metazoa</taxon>
        <taxon>Ecdysozoa</taxon>
        <taxon>Arthropoda</taxon>
        <taxon>Hexapoda</taxon>
        <taxon>Insecta</taxon>
        <taxon>Pterygota</taxon>
        <taxon>Neoptera</taxon>
        <taxon>Paraneoptera</taxon>
        <taxon>Psocodea</taxon>
        <taxon>Troctomorpha</taxon>
        <taxon>Phthiraptera</taxon>
        <taxon>Anoplura</taxon>
        <taxon>Polyplacidae</taxon>
        <taxon>Polyplax</taxon>
    </lineage>
</organism>
<keyword evidence="2 5" id="KW-0808">Transferase</keyword>
<dbReference type="InterPro" id="IPR039551">
    <property type="entry name" value="Cho/carn_acyl_trans"/>
</dbReference>
<dbReference type="AlphaFoldDB" id="A0AAN8NX83"/>
<dbReference type="SUPFAM" id="SSF52777">
    <property type="entry name" value="CoA-dependent acyltransferases"/>
    <property type="match status" value="2"/>
</dbReference>
<dbReference type="InterPro" id="IPR042231">
    <property type="entry name" value="Cho/carn_acyl_trans_2"/>
</dbReference>
<dbReference type="PANTHER" id="PTHR22589">
    <property type="entry name" value="CARNITINE O-ACYLTRANSFERASE"/>
    <property type="match status" value="1"/>
</dbReference>
<reference evidence="7 8" key="1">
    <citation type="submission" date="2023-10" db="EMBL/GenBank/DDBJ databases">
        <title>Genomes of two closely related lineages of the louse Polyplax serrata with different host specificities.</title>
        <authorList>
            <person name="Martinu J."/>
            <person name="Tarabai H."/>
            <person name="Stefka J."/>
            <person name="Hypsa V."/>
        </authorList>
    </citation>
    <scope>NUCLEOTIDE SEQUENCE [LARGE SCALE GENOMIC DNA]</scope>
    <source>
        <strain evidence="7">HR10_N</strain>
    </source>
</reference>